<comment type="caution">
    <text evidence="2">The sequence shown here is derived from an EMBL/GenBank/DDBJ whole genome shotgun (WGS) entry which is preliminary data.</text>
</comment>
<feature type="transmembrane region" description="Helical" evidence="1">
    <location>
        <begin position="117"/>
        <end position="134"/>
    </location>
</feature>
<feature type="transmembrane region" description="Helical" evidence="1">
    <location>
        <begin position="181"/>
        <end position="200"/>
    </location>
</feature>
<proteinExistence type="predicted"/>
<feature type="transmembrane region" description="Helical" evidence="1">
    <location>
        <begin position="84"/>
        <end position="110"/>
    </location>
</feature>
<reference evidence="2" key="1">
    <citation type="submission" date="2020-02" db="EMBL/GenBank/DDBJ databases">
        <authorList>
            <person name="Shen X.-R."/>
            <person name="Zhang Y.-X."/>
        </authorList>
    </citation>
    <scope>NUCLEOTIDE SEQUENCE</scope>
    <source>
        <strain evidence="2">SYP-B3998</strain>
    </source>
</reference>
<keyword evidence="1" id="KW-0472">Membrane</keyword>
<feature type="transmembrane region" description="Helical" evidence="1">
    <location>
        <begin position="206"/>
        <end position="225"/>
    </location>
</feature>
<organism evidence="2">
    <name type="scientific">Paenibacillus sp. SYP-B3998</name>
    <dbReference type="NCBI Taxonomy" id="2678564"/>
    <lineage>
        <taxon>Bacteria</taxon>
        <taxon>Bacillati</taxon>
        <taxon>Bacillota</taxon>
        <taxon>Bacilli</taxon>
        <taxon>Bacillales</taxon>
        <taxon>Paenibacillaceae</taxon>
        <taxon>Paenibacillus</taxon>
    </lineage>
</organism>
<sequence length="236" mass="25429">MSNTAYRQLFVLLLCLTSGLVDVIGYIELGHVFTANMTGNIVLLGLAVGHVQGLEVLRSILALIGFIAGTATAAFLAARSKEKAFWPSALTTIFILESMVLITFSILFQLGAGKQDVYIMIILLSYAMGIQTTAARTIGVAGISTTVLTNNLANAIEDLVKRLRMLLRRGESPERLTRDSLLRMAGVAIYGIGAVAGTIAEYRWPFFISWVPASVITAIVATAIIRSSFRDQANSN</sequence>
<dbReference type="RefSeq" id="WP_163949032.1">
    <property type="nucleotide sequence ID" value="NZ_JAAIKC010000006.1"/>
</dbReference>
<dbReference type="EMBL" id="JAAIKC010000006">
    <property type="protein sequence ID" value="NEW07663.1"/>
    <property type="molecule type" value="Genomic_DNA"/>
</dbReference>
<dbReference type="PANTHER" id="PTHR37314">
    <property type="entry name" value="SLR0142 PROTEIN"/>
    <property type="match status" value="1"/>
</dbReference>
<keyword evidence="1" id="KW-0812">Transmembrane</keyword>
<gene>
    <name evidence="2" type="ORF">GK047_16810</name>
</gene>
<feature type="transmembrane region" description="Helical" evidence="1">
    <location>
        <begin position="60"/>
        <end position="78"/>
    </location>
</feature>
<name>A0A6G3ZZM6_9BACL</name>
<keyword evidence="1" id="KW-1133">Transmembrane helix</keyword>
<evidence type="ECO:0000313" key="2">
    <source>
        <dbReference type="EMBL" id="NEW07663.1"/>
    </source>
</evidence>
<protein>
    <submittedName>
        <fullName evidence="2">DUF1275 domain-containing protein</fullName>
    </submittedName>
</protein>
<dbReference type="AlphaFoldDB" id="A0A6G3ZZM6"/>
<dbReference type="InterPro" id="IPR010699">
    <property type="entry name" value="DUF1275"/>
</dbReference>
<dbReference type="PANTHER" id="PTHR37314:SF4">
    <property type="entry name" value="UPF0700 TRANSMEMBRANE PROTEIN YOAK"/>
    <property type="match status" value="1"/>
</dbReference>
<accession>A0A6G3ZZM6</accession>
<dbReference type="Pfam" id="PF06912">
    <property type="entry name" value="DUF1275"/>
    <property type="match status" value="1"/>
</dbReference>
<evidence type="ECO:0000256" key="1">
    <source>
        <dbReference type="SAM" id="Phobius"/>
    </source>
</evidence>